<dbReference type="InterPro" id="IPR000757">
    <property type="entry name" value="Beta-glucanase-like"/>
</dbReference>
<feature type="signal peptide" evidence="2">
    <location>
        <begin position="1"/>
        <end position="26"/>
    </location>
</feature>
<evidence type="ECO:0000256" key="2">
    <source>
        <dbReference type="SAM" id="SignalP"/>
    </source>
</evidence>
<dbReference type="InterPro" id="IPR013320">
    <property type="entry name" value="ConA-like_dom_sf"/>
</dbReference>
<evidence type="ECO:0000313" key="4">
    <source>
        <dbReference type="EMBL" id="GAA4142114.1"/>
    </source>
</evidence>
<protein>
    <recommendedName>
        <fullName evidence="3">GH16 domain-containing protein</fullName>
    </recommendedName>
</protein>
<dbReference type="Proteomes" id="UP001500101">
    <property type="component" value="Unassembled WGS sequence"/>
</dbReference>
<dbReference type="EMBL" id="BAAAZI010000009">
    <property type="protein sequence ID" value="GAA4142114.1"/>
    <property type="molecule type" value="Genomic_DNA"/>
</dbReference>
<keyword evidence="5" id="KW-1185">Reference proteome</keyword>
<dbReference type="CDD" id="cd00413">
    <property type="entry name" value="Glyco_hydrolase_16"/>
    <property type="match status" value="1"/>
</dbReference>
<comment type="similarity">
    <text evidence="1">Belongs to the glycosyl hydrolase 16 family.</text>
</comment>
<feature type="domain" description="GH16" evidence="3">
    <location>
        <begin position="43"/>
        <end position="245"/>
    </location>
</feature>
<accession>A0ABP7YYJ0</accession>
<dbReference type="PROSITE" id="PS51762">
    <property type="entry name" value="GH16_2"/>
    <property type="match status" value="1"/>
</dbReference>
<keyword evidence="2" id="KW-0732">Signal</keyword>
<evidence type="ECO:0000313" key="5">
    <source>
        <dbReference type="Proteomes" id="UP001500101"/>
    </source>
</evidence>
<name>A0ABP7YYJ0_9SPHI</name>
<sequence length="245" mass="27724">MAKLKLYKMFYASTIILFLNCGTTPADMPEPKPIDRVIKFSGLDWIVRTNPNAKQGPGPNYFSDSEENVWVDDNGKLHLKITQRGGNWYCAGVFSKNSFGHGKYTFYVNSDVTKLDKNVVAGLFTYYDDTQEIDVEFSKWSLEQNMNAQFAVQPSSKTGNVKRFDIPANAGPTIHSFDWSSNAIHFFSGKNTAGGEEFAQWNYTGVDVPSALTERLRLNLWLYKGQIPSDLKEQEIVIDSVKFEK</sequence>
<dbReference type="RefSeq" id="WP_344674847.1">
    <property type="nucleotide sequence ID" value="NZ_BAAAZI010000009.1"/>
</dbReference>
<feature type="chain" id="PRO_5047125208" description="GH16 domain-containing protein" evidence="2">
    <location>
        <begin position="27"/>
        <end position="245"/>
    </location>
</feature>
<dbReference type="SUPFAM" id="SSF49899">
    <property type="entry name" value="Concanavalin A-like lectins/glucanases"/>
    <property type="match status" value="1"/>
</dbReference>
<comment type="caution">
    <text evidence="4">The sequence shown here is derived from an EMBL/GenBank/DDBJ whole genome shotgun (WGS) entry which is preliminary data.</text>
</comment>
<gene>
    <name evidence="4" type="ORF">GCM10022216_22760</name>
</gene>
<proteinExistence type="inferred from homology"/>
<reference evidence="5" key="1">
    <citation type="journal article" date="2019" name="Int. J. Syst. Evol. Microbiol.">
        <title>The Global Catalogue of Microorganisms (GCM) 10K type strain sequencing project: providing services to taxonomists for standard genome sequencing and annotation.</title>
        <authorList>
            <consortium name="The Broad Institute Genomics Platform"/>
            <consortium name="The Broad Institute Genome Sequencing Center for Infectious Disease"/>
            <person name="Wu L."/>
            <person name="Ma J."/>
        </authorList>
    </citation>
    <scope>NUCLEOTIDE SEQUENCE [LARGE SCALE GENOMIC DNA]</scope>
    <source>
        <strain evidence="5">JCM 16704</strain>
    </source>
</reference>
<organism evidence="4 5">
    <name type="scientific">Sphingobacterium kyonggiense</name>
    <dbReference type="NCBI Taxonomy" id="714075"/>
    <lineage>
        <taxon>Bacteria</taxon>
        <taxon>Pseudomonadati</taxon>
        <taxon>Bacteroidota</taxon>
        <taxon>Sphingobacteriia</taxon>
        <taxon>Sphingobacteriales</taxon>
        <taxon>Sphingobacteriaceae</taxon>
        <taxon>Sphingobacterium</taxon>
    </lineage>
</organism>
<dbReference type="Gene3D" id="2.60.120.200">
    <property type="match status" value="1"/>
</dbReference>
<evidence type="ECO:0000259" key="3">
    <source>
        <dbReference type="PROSITE" id="PS51762"/>
    </source>
</evidence>
<evidence type="ECO:0000256" key="1">
    <source>
        <dbReference type="ARBA" id="ARBA00006865"/>
    </source>
</evidence>